<protein>
    <submittedName>
        <fullName evidence="1">BnaC09g28210D protein</fullName>
    </submittedName>
</protein>
<name>A0A078H4Y3_BRANA</name>
<dbReference type="Proteomes" id="UP000028999">
    <property type="component" value="Unassembled WGS sequence"/>
</dbReference>
<dbReference type="EMBL" id="LK032282">
    <property type="protein sequence ID" value="CDY31923.1"/>
    <property type="molecule type" value="Genomic_DNA"/>
</dbReference>
<organism evidence="1 2">
    <name type="scientific">Brassica napus</name>
    <name type="common">Rape</name>
    <dbReference type="NCBI Taxonomy" id="3708"/>
    <lineage>
        <taxon>Eukaryota</taxon>
        <taxon>Viridiplantae</taxon>
        <taxon>Streptophyta</taxon>
        <taxon>Embryophyta</taxon>
        <taxon>Tracheophyta</taxon>
        <taxon>Spermatophyta</taxon>
        <taxon>Magnoliopsida</taxon>
        <taxon>eudicotyledons</taxon>
        <taxon>Gunneridae</taxon>
        <taxon>Pentapetalae</taxon>
        <taxon>rosids</taxon>
        <taxon>malvids</taxon>
        <taxon>Brassicales</taxon>
        <taxon>Brassicaceae</taxon>
        <taxon>Brassiceae</taxon>
        <taxon>Brassica</taxon>
    </lineage>
</organism>
<proteinExistence type="predicted"/>
<evidence type="ECO:0000313" key="2">
    <source>
        <dbReference type="Proteomes" id="UP000028999"/>
    </source>
</evidence>
<sequence>MELEKHQEAW</sequence>
<keyword evidence="2" id="KW-1185">Reference proteome</keyword>
<accession>A0A078H4Y3</accession>
<gene>
    <name evidence="1" type="primary">BnaC09g28210D</name>
    <name evidence="1" type="ORF">GSBRNA2T00050692001</name>
</gene>
<dbReference type="PaxDb" id="3708-A0A078H4Y3"/>
<evidence type="ECO:0000313" key="1">
    <source>
        <dbReference type="EMBL" id="CDY31923.1"/>
    </source>
</evidence>
<reference evidence="1 2" key="1">
    <citation type="journal article" date="2014" name="Science">
        <title>Plant genetics. Early allopolyploid evolution in the post-Neolithic Brassica napus oilseed genome.</title>
        <authorList>
            <person name="Chalhoub B."/>
            <person name="Denoeud F."/>
            <person name="Liu S."/>
            <person name="Parkin I.A."/>
            <person name="Tang H."/>
            <person name="Wang X."/>
            <person name="Chiquet J."/>
            <person name="Belcram H."/>
            <person name="Tong C."/>
            <person name="Samans B."/>
            <person name="Correa M."/>
            <person name="Da Silva C."/>
            <person name="Just J."/>
            <person name="Falentin C."/>
            <person name="Koh C.S."/>
            <person name="Le Clainche I."/>
            <person name="Bernard M."/>
            <person name="Bento P."/>
            <person name="Noel B."/>
            <person name="Labadie K."/>
            <person name="Alberti A."/>
            <person name="Charles M."/>
            <person name="Arnaud D."/>
            <person name="Guo H."/>
            <person name="Daviaud C."/>
            <person name="Alamery S."/>
            <person name="Jabbari K."/>
            <person name="Zhao M."/>
            <person name="Edger P.P."/>
            <person name="Chelaifa H."/>
            <person name="Tack D."/>
            <person name="Lassalle G."/>
            <person name="Mestiri I."/>
            <person name="Schnel N."/>
            <person name="Le Paslier M.C."/>
            <person name="Fan G."/>
            <person name="Renault V."/>
            <person name="Bayer P.E."/>
            <person name="Golicz A.A."/>
            <person name="Manoli S."/>
            <person name="Lee T.H."/>
            <person name="Thi V.H."/>
            <person name="Chalabi S."/>
            <person name="Hu Q."/>
            <person name="Fan C."/>
            <person name="Tollenaere R."/>
            <person name="Lu Y."/>
            <person name="Battail C."/>
            <person name="Shen J."/>
            <person name="Sidebottom C.H."/>
            <person name="Wang X."/>
            <person name="Canaguier A."/>
            <person name="Chauveau A."/>
            <person name="Berard A."/>
            <person name="Deniot G."/>
            <person name="Guan M."/>
            <person name="Liu Z."/>
            <person name="Sun F."/>
            <person name="Lim Y.P."/>
            <person name="Lyons E."/>
            <person name="Town C.D."/>
            <person name="Bancroft I."/>
            <person name="Wang X."/>
            <person name="Meng J."/>
            <person name="Ma J."/>
            <person name="Pires J.C."/>
            <person name="King G.J."/>
            <person name="Brunel D."/>
            <person name="Delourme R."/>
            <person name="Renard M."/>
            <person name="Aury J.M."/>
            <person name="Adams K.L."/>
            <person name="Batley J."/>
            <person name="Snowdon R.J."/>
            <person name="Tost J."/>
            <person name="Edwards D."/>
            <person name="Zhou Y."/>
            <person name="Hua W."/>
            <person name="Sharpe A.G."/>
            <person name="Paterson A.H."/>
            <person name="Guan C."/>
            <person name="Wincker P."/>
        </authorList>
    </citation>
    <scope>NUCLEOTIDE SEQUENCE [LARGE SCALE GENOMIC DNA]</scope>
    <source>
        <strain evidence="2">cv. Darmor-bzh</strain>
    </source>
</reference>